<accession>A0A9W6XF13</accession>
<evidence type="ECO:0000256" key="1">
    <source>
        <dbReference type="SAM" id="MobiDB-lite"/>
    </source>
</evidence>
<organism evidence="2 3">
    <name type="scientific">Phytophthora fragariaefolia</name>
    <dbReference type="NCBI Taxonomy" id="1490495"/>
    <lineage>
        <taxon>Eukaryota</taxon>
        <taxon>Sar</taxon>
        <taxon>Stramenopiles</taxon>
        <taxon>Oomycota</taxon>
        <taxon>Peronosporomycetes</taxon>
        <taxon>Peronosporales</taxon>
        <taxon>Peronosporaceae</taxon>
        <taxon>Phytophthora</taxon>
    </lineage>
</organism>
<evidence type="ECO:0000313" key="3">
    <source>
        <dbReference type="Proteomes" id="UP001165121"/>
    </source>
</evidence>
<protein>
    <submittedName>
        <fullName evidence="2">Unnamed protein product</fullName>
    </submittedName>
</protein>
<feature type="region of interest" description="Disordered" evidence="1">
    <location>
        <begin position="50"/>
        <end position="87"/>
    </location>
</feature>
<proteinExistence type="predicted"/>
<dbReference type="Proteomes" id="UP001165121">
    <property type="component" value="Unassembled WGS sequence"/>
</dbReference>
<evidence type="ECO:0000313" key="2">
    <source>
        <dbReference type="EMBL" id="GMF37157.1"/>
    </source>
</evidence>
<dbReference type="EMBL" id="BSXT01000989">
    <property type="protein sequence ID" value="GMF37157.1"/>
    <property type="molecule type" value="Genomic_DNA"/>
</dbReference>
<comment type="caution">
    <text evidence="2">The sequence shown here is derived from an EMBL/GenBank/DDBJ whole genome shotgun (WGS) entry which is preliminary data.</text>
</comment>
<keyword evidence="3" id="KW-1185">Reference proteome</keyword>
<sequence length="101" mass="10723">MLQCHWEALGTDQRTAAEPVDPLDVERLVVRLDLPVHGAEVDEAAAGIAAAGGGDGRAQKAQEPRAQRHGEELERRSGGGARPLHTEAVPLHCKAVGRYGD</sequence>
<feature type="compositionally biased region" description="Basic and acidic residues" evidence="1">
    <location>
        <begin position="57"/>
        <end position="77"/>
    </location>
</feature>
<name>A0A9W6XF13_9STRA</name>
<gene>
    <name evidence="2" type="ORF">Pfra01_001033600</name>
</gene>
<reference evidence="2" key="1">
    <citation type="submission" date="2023-04" db="EMBL/GenBank/DDBJ databases">
        <title>Phytophthora fragariaefolia NBRC 109709.</title>
        <authorList>
            <person name="Ichikawa N."/>
            <person name="Sato H."/>
            <person name="Tonouchi N."/>
        </authorList>
    </citation>
    <scope>NUCLEOTIDE SEQUENCE</scope>
    <source>
        <strain evidence="2">NBRC 109709</strain>
    </source>
</reference>
<dbReference type="AlphaFoldDB" id="A0A9W6XF13"/>